<evidence type="ECO:0000313" key="3">
    <source>
        <dbReference type="EMBL" id="RXN86173.1"/>
    </source>
</evidence>
<dbReference type="PANTHER" id="PTHR30160">
    <property type="entry name" value="TETRAACYLDISACCHARIDE 4'-KINASE-RELATED"/>
    <property type="match status" value="1"/>
</dbReference>
<sequence length="398" mass="42528">MKDSRLSDDAWRDARRVLCVRLDNMGDVLMTTPAIRALRDAAPERRIGLWCSPSGAAISRMVPEIDHTVVARVPWMKVPCARPDDTLSMVEALRDGAYDAAVIFTVYSQSSLPAALACHLAGIPRVLAHCRENPYHLLSDWVPETEPDSRLRHEAQRQLDLVAHVGCRPGHARLSLSVPPGDRRRLRRKLDALGVPAASRRIVVHCGATAPSRRYPAAQYAEVIAHLGHRHGPVLLTGSSEEKALVAGIAREAGKAAVDLAGALSLGEMAALIDDAALLISNNSGPVHMAAALGTPVAVLYALTNPQHTPWEVPHRVLYHDVPCKYCYRSICPEGHHACLASVTPAEVIAAAEALLDTARPASPGAPPARLSPAIPAIPVVPVAHGAVAGPSPRFLLP</sequence>
<dbReference type="PANTHER" id="PTHR30160:SF1">
    <property type="entry name" value="LIPOPOLYSACCHARIDE 1,2-N-ACETYLGLUCOSAMINETRANSFERASE-RELATED"/>
    <property type="match status" value="1"/>
</dbReference>
<protein>
    <submittedName>
        <fullName evidence="3">Glycosyl transferase</fullName>
    </submittedName>
</protein>
<dbReference type="RefSeq" id="WP_129152340.1">
    <property type="nucleotide sequence ID" value="NZ_JBHSDO010000017.1"/>
</dbReference>
<evidence type="ECO:0000256" key="2">
    <source>
        <dbReference type="ARBA" id="ARBA00022679"/>
    </source>
</evidence>
<organism evidence="3 4">
    <name type="scientific">Achromobacter aloeverae</name>
    <dbReference type="NCBI Taxonomy" id="1750518"/>
    <lineage>
        <taxon>Bacteria</taxon>
        <taxon>Pseudomonadati</taxon>
        <taxon>Pseudomonadota</taxon>
        <taxon>Betaproteobacteria</taxon>
        <taxon>Burkholderiales</taxon>
        <taxon>Alcaligenaceae</taxon>
        <taxon>Achromobacter</taxon>
    </lineage>
</organism>
<keyword evidence="1" id="KW-0328">Glycosyltransferase</keyword>
<dbReference type="GO" id="GO:0009244">
    <property type="term" value="P:lipopolysaccharide core region biosynthetic process"/>
    <property type="evidence" value="ECO:0007669"/>
    <property type="project" value="TreeGrafter"/>
</dbReference>
<dbReference type="InterPro" id="IPR051199">
    <property type="entry name" value="LPS_LOS_Heptosyltrfase"/>
</dbReference>
<proteinExistence type="predicted"/>
<dbReference type="Proteomes" id="UP000290849">
    <property type="component" value="Unassembled WGS sequence"/>
</dbReference>
<reference evidence="3 4" key="1">
    <citation type="journal article" date="2017" name="Int. J. Syst. Evol. Microbiol.">
        <title>Achromobacter aloeverae sp. nov., isolated from the root of Aloe vera (L.) Burm.f.</title>
        <authorList>
            <person name="Kuncharoen N."/>
            <person name="Muramatsu Y."/>
            <person name="Shibata C."/>
            <person name="Kamakura Y."/>
            <person name="Nakagawa Y."/>
            <person name="Tanasupawat S."/>
        </authorList>
    </citation>
    <scope>NUCLEOTIDE SEQUENCE [LARGE SCALE GENOMIC DNA]</scope>
    <source>
        <strain evidence="3 4">AVA-1</strain>
    </source>
</reference>
<name>A0A4Q1HG83_9BURK</name>
<evidence type="ECO:0000256" key="1">
    <source>
        <dbReference type="ARBA" id="ARBA00022676"/>
    </source>
</evidence>
<dbReference type="InterPro" id="IPR002201">
    <property type="entry name" value="Glyco_trans_9"/>
</dbReference>
<dbReference type="OrthoDB" id="9797795at2"/>
<comment type="caution">
    <text evidence="3">The sequence shown here is derived from an EMBL/GenBank/DDBJ whole genome shotgun (WGS) entry which is preliminary data.</text>
</comment>
<keyword evidence="2 3" id="KW-0808">Transferase</keyword>
<keyword evidence="4" id="KW-1185">Reference proteome</keyword>
<dbReference type="Gene3D" id="3.40.50.2000">
    <property type="entry name" value="Glycogen Phosphorylase B"/>
    <property type="match status" value="2"/>
</dbReference>
<dbReference type="EMBL" id="PYAL01000006">
    <property type="protein sequence ID" value="RXN86173.1"/>
    <property type="molecule type" value="Genomic_DNA"/>
</dbReference>
<evidence type="ECO:0000313" key="4">
    <source>
        <dbReference type="Proteomes" id="UP000290849"/>
    </source>
</evidence>
<dbReference type="GO" id="GO:0005829">
    <property type="term" value="C:cytosol"/>
    <property type="evidence" value="ECO:0007669"/>
    <property type="project" value="TreeGrafter"/>
</dbReference>
<dbReference type="GO" id="GO:0008713">
    <property type="term" value="F:ADP-heptose-lipopolysaccharide heptosyltransferase activity"/>
    <property type="evidence" value="ECO:0007669"/>
    <property type="project" value="TreeGrafter"/>
</dbReference>
<dbReference type="AlphaFoldDB" id="A0A4Q1HG83"/>
<accession>A0A4Q1HG83</accession>
<dbReference type="SUPFAM" id="SSF53756">
    <property type="entry name" value="UDP-Glycosyltransferase/glycogen phosphorylase"/>
    <property type="match status" value="1"/>
</dbReference>
<gene>
    <name evidence="3" type="ORF">C7R54_20785</name>
</gene>
<dbReference type="CDD" id="cd03789">
    <property type="entry name" value="GT9_LPS_heptosyltransferase"/>
    <property type="match status" value="1"/>
</dbReference>
<dbReference type="Pfam" id="PF01075">
    <property type="entry name" value="Glyco_transf_9"/>
    <property type="match status" value="1"/>
</dbReference>